<organism evidence="4 5">
    <name type="scientific">Prorocentrum cordatum</name>
    <dbReference type="NCBI Taxonomy" id="2364126"/>
    <lineage>
        <taxon>Eukaryota</taxon>
        <taxon>Sar</taxon>
        <taxon>Alveolata</taxon>
        <taxon>Dinophyceae</taxon>
        <taxon>Prorocentrales</taxon>
        <taxon>Prorocentraceae</taxon>
        <taxon>Prorocentrum</taxon>
    </lineage>
</organism>
<reference evidence="4" key="1">
    <citation type="submission" date="2023-10" db="EMBL/GenBank/DDBJ databases">
        <authorList>
            <person name="Chen Y."/>
            <person name="Shah S."/>
            <person name="Dougan E. K."/>
            <person name="Thang M."/>
            <person name="Chan C."/>
        </authorList>
    </citation>
    <scope>NUCLEOTIDE SEQUENCE [LARGE SCALE GENOMIC DNA]</scope>
</reference>
<feature type="transmembrane region" description="Helical" evidence="2">
    <location>
        <begin position="872"/>
        <end position="893"/>
    </location>
</feature>
<dbReference type="EMBL" id="CAUYUJ010002051">
    <property type="protein sequence ID" value="CAK0798938.1"/>
    <property type="molecule type" value="Genomic_DNA"/>
</dbReference>
<gene>
    <name evidence="4" type="ORF">PCOR1329_LOCUS7560</name>
</gene>
<dbReference type="SUPFAM" id="SSF57184">
    <property type="entry name" value="Growth factor receptor domain"/>
    <property type="match status" value="1"/>
</dbReference>
<comment type="caution">
    <text evidence="4">The sequence shown here is derived from an EMBL/GenBank/DDBJ whole genome shotgun (WGS) entry which is preliminary data.</text>
</comment>
<feature type="transmembrane region" description="Helical" evidence="2">
    <location>
        <begin position="839"/>
        <end position="860"/>
    </location>
</feature>
<keyword evidence="2" id="KW-0812">Transmembrane</keyword>
<feature type="transmembrane region" description="Helical" evidence="2">
    <location>
        <begin position="1036"/>
        <end position="1056"/>
    </location>
</feature>
<feature type="transmembrane region" description="Helical" evidence="2">
    <location>
        <begin position="979"/>
        <end position="1000"/>
    </location>
</feature>
<proteinExistence type="predicted"/>
<dbReference type="Pfam" id="PF07699">
    <property type="entry name" value="Ephrin_rec_like"/>
    <property type="match status" value="1"/>
</dbReference>
<feature type="transmembrane region" description="Helical" evidence="2">
    <location>
        <begin position="940"/>
        <end position="958"/>
    </location>
</feature>
<evidence type="ECO:0000313" key="4">
    <source>
        <dbReference type="EMBL" id="CAK0798938.1"/>
    </source>
</evidence>
<feature type="transmembrane region" description="Helical" evidence="2">
    <location>
        <begin position="1068"/>
        <end position="1089"/>
    </location>
</feature>
<dbReference type="PANTHER" id="PTHR46967">
    <property type="entry name" value="INSULIN-LIKE GROWTH FACTOR BINDING PROTEIN,N-TERMINAL"/>
    <property type="match status" value="1"/>
</dbReference>
<feature type="compositionally biased region" description="Polar residues" evidence="1">
    <location>
        <begin position="1467"/>
        <end position="1478"/>
    </location>
</feature>
<keyword evidence="2" id="KW-0472">Membrane</keyword>
<evidence type="ECO:0000259" key="3">
    <source>
        <dbReference type="Pfam" id="PF07699"/>
    </source>
</evidence>
<protein>
    <recommendedName>
        <fullName evidence="3">Tyrosine-protein kinase ephrin type A/B receptor-like domain-containing protein</fullName>
    </recommendedName>
</protein>
<keyword evidence="2" id="KW-1133">Transmembrane helix</keyword>
<accession>A0ABN9Q3X2</accession>
<dbReference type="InterPro" id="IPR011641">
    <property type="entry name" value="Tyr-kin_ephrin_A/B_rcpt-like"/>
</dbReference>
<evidence type="ECO:0000256" key="2">
    <source>
        <dbReference type="SAM" id="Phobius"/>
    </source>
</evidence>
<dbReference type="InterPro" id="IPR009030">
    <property type="entry name" value="Growth_fac_rcpt_cys_sf"/>
</dbReference>
<sequence length="1478" mass="161097">MLTPVHRPRPASLLVSALPCLSTSPSLHPHPHPSLPRVGFDSRLEAVPLRSILPRPSSRNQHRAARVRLSPLLRARMATMRLALGLLAAVAPAPISATTCLESGHVPGGNLKLPFQRKNVVTEEGQEMPLGVVHGWWTSSKLLSHIFKIIAEEAVGYNVTIAASTLGNSGQSVYAIGGCEDFGSDCWQSLKAQDPDGKILSRNHFAFEIWENYFRQQMDVWTSNYPEKAPEEIGTVGYYGDEGVFINPISNNAGLRQDKLILDWYRGYNTSEFSAEALSRHFTKLSDLGRLLPNFTNHSSYFFTCDELRLTEMPYRVNPILRDYHVQFPNDTTVSYNESTQTGEWQCDYEGIWWLSPACREDPDTCIPVITMQFWGSAILHQAAYFHMPIALASIRSYGDWTSIIASQIPLTYWWYPDDLFIKSDLKIIAFPPYNKEQYEIQGLQVSQLQAIPLRKLMARGFGSVAGDAALVAKELWVPESNIIAMMKSTTDGATVEDMACDWVRANTELWHQWLPGQLVCNPGQGLVNKDGEFLSSSLNADSCGWCEPGTYSAFWNGTEQTICSSCPAGSFQKSPGQTACEPCSSGKFTDSQGNTACTDCAVATYAEGSGNTNCTSCLAHESTMVRAAETSWDCVCDAGYYRAAGHSESSGARTDCKACPAGMECEKGNDAPMVSAGFWVSEQNGIDREYSVYRCQNDLECPGGEAGTCAAGRDPSVIGCASCRPAYHRASKGECTKCEGSAWLPLLGASFLVVCGLSAVAFFARVDVTKIRMNTVSVAICMSQTVMIVQTMSLFFTMKIDWVEPMRSMLSTFSIAAFNYSALNLSCGVSDSDSVAKYVLQLLSFPLGLSLLCAIFAIMHFALGKPISKDHVINSVGVLTLVLFLMLNMTALKPFHCVSSPNGTSSLSSNPSIICYVDSEWVAMAVMGTIAVLVYGVGFFSIVLYITISYPALALSARGSIIMSRYRFMFQRFTAKCFYFTPIYLMRTLFIALIPVIFADYGHRQMIFLVLTMVVFGKIHATYQPWRGAIPNMLDVWVMGCMILLLTCSSLLIKVDGDEMVADLEVFFTIIMVFVFGAVGIFLAFLAYRRFVPKDRWTAFLCHIPDTAMTARWLKLDMQKRIGDKKGIFLAADNLDWNLEDIFDLMRCQLADNVVVLLSGGALSSPQCAGQVTTAHTNGVRLVPVALDSYTELCDADLDEAAIATRWSAEAFRRCTAEGISLAMVKDAYSYLRGASKISCRVVANRLASSHGASLQAIAMVSSTCGAGKAADGPEDDDGEYDVGVVADVCDSEAIAAAEVLKSMVGAIKGWKLKGLMQDSEVRQARAPSQLLVVVLTRGCLGSESFVQTAAAALRAWPSAPMLAARAEDFSFPTVDTMQKVLTPQIARGAEIPEAHVSSSYAALLASPSVSFVANARTSSLEKQVGYLVECAAEVVTGVRGPSITSCAEEVVKDVEVAPPVEPPESNGQENTAVSNV</sequence>
<dbReference type="CDD" id="cd00185">
    <property type="entry name" value="TNFRSF"/>
    <property type="match status" value="1"/>
</dbReference>
<feature type="domain" description="Tyrosine-protein kinase ephrin type A/B receptor-like" evidence="3">
    <location>
        <begin position="558"/>
        <end position="595"/>
    </location>
</feature>
<name>A0ABN9Q3X2_9DINO</name>
<dbReference type="PANTHER" id="PTHR46967:SF2">
    <property type="entry name" value="SUSHI, VON WILLEBRAND FACTOR TYPE A, EGF AND PENTRAXIN DOMAIN-CONTAINING PROTEIN 1-LIKE"/>
    <property type="match status" value="1"/>
</dbReference>
<feature type="transmembrane region" description="Helical" evidence="2">
    <location>
        <begin position="777"/>
        <end position="797"/>
    </location>
</feature>
<feature type="transmembrane region" description="Helical" evidence="2">
    <location>
        <begin position="743"/>
        <end position="765"/>
    </location>
</feature>
<dbReference type="Gene3D" id="2.10.50.10">
    <property type="entry name" value="Tumor Necrosis Factor Receptor, subunit A, domain 2"/>
    <property type="match status" value="2"/>
</dbReference>
<feature type="region of interest" description="Disordered" evidence="1">
    <location>
        <begin position="1458"/>
        <end position="1478"/>
    </location>
</feature>
<dbReference type="SMART" id="SM01411">
    <property type="entry name" value="Ephrin_rec_like"/>
    <property type="match status" value="2"/>
</dbReference>
<evidence type="ECO:0000313" key="5">
    <source>
        <dbReference type="Proteomes" id="UP001189429"/>
    </source>
</evidence>
<dbReference type="SUPFAM" id="SSF53850">
    <property type="entry name" value="Periplasmic binding protein-like II"/>
    <property type="match status" value="1"/>
</dbReference>
<keyword evidence="5" id="KW-1185">Reference proteome</keyword>
<dbReference type="Proteomes" id="UP001189429">
    <property type="component" value="Unassembled WGS sequence"/>
</dbReference>
<evidence type="ECO:0000256" key="1">
    <source>
        <dbReference type="SAM" id="MobiDB-lite"/>
    </source>
</evidence>